<dbReference type="GO" id="GO:0045053">
    <property type="term" value="P:protein retention in Golgi apparatus"/>
    <property type="evidence" value="ECO:0007669"/>
    <property type="project" value="TreeGrafter"/>
</dbReference>
<dbReference type="Proteomes" id="UP000325577">
    <property type="component" value="Linkage Group LG1"/>
</dbReference>
<dbReference type="PANTHER" id="PTHR16166">
    <property type="entry name" value="VACUOLAR PROTEIN SORTING-ASSOCIATED PROTEIN VPS13"/>
    <property type="match status" value="1"/>
</dbReference>
<feature type="domain" description="Intermembrane lipid transfer protein VPS13-like C-terminal" evidence="6">
    <location>
        <begin position="3353"/>
        <end position="3421"/>
    </location>
</feature>
<sequence>MFEGLVRQLLLGYLGQYIKDIQKEQLKITLWNEEVLLENVELILEAFDYLQLPFALKQGCVGRLSIKIPWKKLGWDPIIILLEDVFICGCQRDDQEWSMDAVERREFAGKKAKLAAVELAKLSRLVCDNQAGQSFISYITAKILDGIQVSIRNVHFLYRDILTDSAHTLFGLKFSSLTIMKQTHVGLSSVKVKGGQVNKLVEIQGLQIYCSTFHGTLDLISVDIVGDSKFRDNARFEGDKHGYILAPVDVSVSLLVNKSGRLENDDPQYSIDAKLTGLIMSLDEVQLQQIVRLWDYLCTCRLREKYGRYRPWNNPLSRKLKGWQTEWWHYAQQSVLSDVRKRLKKTSWKYLGERLKSRRKYVNLYKTKLECLRREQLIDEDILRELEEMEKDYDIDDILSYRSTAECELQEFLVNSDSSLSMYGSSVAVEKSQGDERSSSRPRGWLNWLSRGMLGAGGTDDSSQFSGVVSEEVIKDIHEATKFHPLPSPNGNATANNVIYLSAIKFEIPQVFATLQSMRFGQAIAELTFKAIFVECKLWEESVVITASVNATRMVNLCNKEVIVITGKDIFDKEVADIEQASLSIQVDVPRVNSEVEISVKVICQPLEVTWDSELLFAIMEFYNVLESFKSQHERVLLSLNGIEDVKTRLLSKAEYILSSHKRVIWDVSFINIILVIPWENANSELHKMMLKSEALFFTSIRQLGSFSSAIEDQPCILKNMISSSSTSDFCTGFQLQDLYDYFEGKVNDFEMKIIIPHCPQAISVLEKFCAETTLASCIIPDDSIQKQLEVYIVASSLQAHLSPVICGTILGLIANLKTLHSKLDFKIRPTLDSLTIMSTGPRTTKVFSFSVIANLESVSVRVDLDDDKENSCILLLALEKLHIRYALREFQECWISMKALSIMTHSLKGDRDRHMLFSSGNLFAAHTAHQHNMDVSNQSENSGDKSTSFNGCFLLHYEAHRNADVICHKYTICLNNVDLHCYPYILGLLLGFSDKISEYGMSHVTENSFSPFVDGKNPIPVAGFGFERFGFSNFFETGSSELASIPLDFFPFVTIHNFGSLGSLETSLIHAIPDWRKIFNLREKKIRSPKFSVKKGSKILYTPPLKSTFGTDALPVSQNSGDTDLFVDLNLSGIRVHFHDSSCIVGTITLPTSRSSLSINKDSFDILCSTEGLMLSSSWWTQNIHDFLWGPSLPNLSNILNIRVRKVNVGSLKSQFEISFSVQHVSCILPPELLAIIIGYFSSPDWSSNGNEQSVTENSGNMDSENASAVIYKFEILDSILFTPVASNDSQFLKLEIPQLYCSFLHNSDLNVLKDIPPECLVPAHKISDRNQCLNLFGRDLSLSLMLLKDDAFDSLMANQSTGQGNITFIAHLSADIWVRIPHESVSSCVSSLSPTCIMVRVGNCQLIAEDGYIFVGFEALLDVVNQFSSVHQRSKGFTSDVLQFLQLKKSVKENSALLTEASTATFTEMRCCVNLLSINFYRGRRDSFTLEPVAKADVQFISSVSLRNEIPLYLDISFSSLTLFSSVCSVMLAQCTSSCSFSSVLDMHLSMSDKGASELHVALPSLNIWLHLSEWTEVIVLFNSYTGDLFKTSIVEASSKNSVLGPVDQTEDMMQDVLQNINSDAISLIVKSENIGITIYIPAWVNVEAFIESGEPQVQEVRPPTDLCNMVEGESYNFIAVTFQSRCSELVLNDRTARLKSSLEKTNGTVGVCKDKSAQSRPLFQLSQVNVEAEICNNQMELVHVKAEVQCDSLDVWLSYHVFYFWQHIWFKFPEEGSSQFTFDGIDFKIQLRKISLLLTDARWSSNGPLLELLMRNLFLHANMTENKMESSVAGDLQVNYNNIHKVLWEPFVEPWKFQLNVTRICQMSALLNSAITTDIHLQSTTQLNLNVTEPLIEVVFRAIEMIKDAWGLIGLNRSESQRFLNSQICENMCTGRYAPYILQNLTSLPLVFHVCQGPVCVDDLNSSALKDGKRLQPGSCMPIYINETPEEQLFRFRPSHSSDRLCDNQLNGTSHHYIIVQLDGTSIPSAPISMDLVGISYFEVDFSNSSNKTEVDNNEDASIRNKNVEESNRTYANSGFVVPVVFDVSVQRYSKLVRLYSTVILLNATPVPFELRFDIPFGVSPKILDPIYPGQEFPLPLHLAQAGRMRWRPLGHTYLWSEAHNISNILSREFRVGFLRSFVCYPSHPSNDPFRCCISVQDMCLPSTGRPNKQSLHINNTVKQSVEDSGQMLHNLDKRKKHFIHQVTLSSPLVVRNYLPEALSLTIESGGVTRTALLSEVETSFFHIDSSHDLGLAFQLHGFKPSILKFPRAESFSAIAKFSGTKFSLSETITFDPAVCDGPVCVTVEKVMDALSGAREICIFVPFLLYNCTGFPLIVSNSANETKGHGCIIPSCYDLDEQDLLLGRKDGLGLLSSNQDLHVTSPCNGSLRNSSSKNHIVSTRKNVDPHYGKFFSRPLILSGSSTIFHEQADKHDFDAQKPSLNNLKDRLSSNIQSKLVCSQIEQIDSKRIKGCMYSPNPNSSASEIMVRASRCLPECVTENMPKCSWSSPFLLVPPTGSTSVLVPHPDTNAAYVISVTSNAVAGPFTGRTRTITFQPRYVISNACSKDLSYKQKGTDFVFHLGIGQHHHLHWMDTRRELLVSIRFNEPGWQWSGSFLPEHLGDTQVKMRNYVSGAVNMIRVEVQNADVSIRDEKIVGSPHGNSGTNLILLSDDDMGFMPYRIDNFTKEKLRMYQQRCETFETIIHSYTSCPYAWDEPCYPHRLTVEVPGERIMGSYTLDEVREYTHVYLPQTSEKPERTFLVSVHAEGATKVLSIIDSSYHILNDVKDPRVRFKEKRKHDQKEETFVDCKEKISVVIPFIGISLMNSYPQELLFACAKNTTIDLLQSLDRQRFSFQISWLQIDNQLHSTPYPVILSFDHENRSNPVAQMRTKDDNTKIKSETAMQIASESLCEPIFCFAAAKWRNKDISLVSFEYISLRVADFLLELEQEVILSLFDFFKTVSSRFESRLLPCLDSSLHPLMSDVGFAKESSAQAEAYENVKANGNQLHSMNIPLLIENHKSSHLPPPIVPIGAPWQQIYLLARRQKKIYVEVFDLAPIKLILSFSSNPWILRNGVLTSGESLIHRGLMALADVEGAQIYLKQLTIAHHMASWESILEILVRHYTRQTLHEMYKVFGSAGVIGNPMGFARNVGVGIKDFLSVPARSVLQSPGGLITGMAQGTTSLLSNTVYALSNAATQFSRAAHKGIVAFTFDDQAVAKMEKQQKGISSHSNGVINEFFEGLTGLLQSPIKGAEQHGLPGVLSGIALGITGLVARPAASILEVTGKTAQSIRNRSKLHQMGPQRFRVRLPRPLSRELPLRPYSWEEAVGTSILAEADDGLKLKNEMLVMCKALKQGGQFVVITERLLVIVSCACLVDLGKPEFPGIPADPEWVIEAKIGIESVIHADRSGVVVHIVGSSSDTSLLKRVGVARGKQWYNSPTPLPLFQTNLEFIREEEAEDLLQVLLSTIEKGKEQGWGCVYLLHQSNLK</sequence>
<evidence type="ECO:0000256" key="2">
    <source>
        <dbReference type="ARBA" id="ARBA00022448"/>
    </source>
</evidence>
<feature type="domain" description="Chorein N-terminal" evidence="4">
    <location>
        <begin position="1"/>
        <end position="680"/>
    </location>
</feature>
<dbReference type="InterPro" id="IPR009543">
    <property type="entry name" value="VPS13_VAB"/>
</dbReference>
<dbReference type="InterPro" id="IPR026854">
    <property type="entry name" value="VPS13_N"/>
</dbReference>
<organism evidence="7 8">
    <name type="scientific">Nyssa sinensis</name>
    <dbReference type="NCBI Taxonomy" id="561372"/>
    <lineage>
        <taxon>Eukaryota</taxon>
        <taxon>Viridiplantae</taxon>
        <taxon>Streptophyta</taxon>
        <taxon>Embryophyta</taxon>
        <taxon>Tracheophyta</taxon>
        <taxon>Spermatophyta</taxon>
        <taxon>Magnoliopsida</taxon>
        <taxon>eudicotyledons</taxon>
        <taxon>Gunneridae</taxon>
        <taxon>Pentapetalae</taxon>
        <taxon>asterids</taxon>
        <taxon>Cornales</taxon>
        <taxon>Nyssaceae</taxon>
        <taxon>Nyssa</taxon>
    </lineage>
</organism>
<evidence type="ECO:0000256" key="3">
    <source>
        <dbReference type="ARBA" id="ARBA00023055"/>
    </source>
</evidence>
<dbReference type="InterPro" id="IPR056748">
    <property type="entry name" value="VPS13-like_C"/>
</dbReference>
<dbReference type="PANTHER" id="PTHR16166:SF143">
    <property type="entry name" value="PROTEIN SORTING-ASSOCIATED PROTEIN, PUTATIVE (DUF1162)-RELATED"/>
    <property type="match status" value="1"/>
</dbReference>
<evidence type="ECO:0000259" key="5">
    <source>
        <dbReference type="Pfam" id="PF25036"/>
    </source>
</evidence>
<dbReference type="OrthoDB" id="428159at2759"/>
<dbReference type="EMBL" id="CM018032">
    <property type="protein sequence ID" value="KAA8547313.1"/>
    <property type="molecule type" value="Genomic_DNA"/>
</dbReference>
<dbReference type="Pfam" id="PF25037">
    <property type="entry name" value="VPS13_C"/>
    <property type="match status" value="1"/>
</dbReference>
<dbReference type="GO" id="GO:0006623">
    <property type="term" value="P:protein targeting to vacuole"/>
    <property type="evidence" value="ECO:0007669"/>
    <property type="project" value="TreeGrafter"/>
</dbReference>
<keyword evidence="3" id="KW-0445">Lipid transport</keyword>
<accession>A0A5J5BW21</accession>
<dbReference type="GO" id="GO:0006869">
    <property type="term" value="P:lipid transport"/>
    <property type="evidence" value="ECO:0007669"/>
    <property type="project" value="UniProtKB-KW"/>
</dbReference>
<proteinExistence type="inferred from homology"/>
<name>A0A5J5BW21_9ASTE</name>
<dbReference type="Pfam" id="PF25036">
    <property type="entry name" value="VPS13_VAB"/>
    <property type="match status" value="2"/>
</dbReference>
<evidence type="ECO:0000259" key="6">
    <source>
        <dbReference type="Pfam" id="PF25037"/>
    </source>
</evidence>
<keyword evidence="8" id="KW-1185">Reference proteome</keyword>
<gene>
    <name evidence="7" type="ORF">F0562_003823</name>
</gene>
<keyword evidence="2" id="KW-0813">Transport</keyword>
<dbReference type="InterPro" id="IPR026847">
    <property type="entry name" value="VPS13"/>
</dbReference>
<feature type="domain" description="Vacuolar protein sorting-associated protein 13 VPS13 adaptor binding" evidence="5">
    <location>
        <begin position="2091"/>
        <end position="2388"/>
    </location>
</feature>
<feature type="domain" description="Vacuolar protein sorting-associated protein 13 VPS13 adaptor binding" evidence="5">
    <location>
        <begin position="2499"/>
        <end position="2763"/>
    </location>
</feature>
<reference evidence="7 8" key="1">
    <citation type="submission" date="2019-09" db="EMBL/GenBank/DDBJ databases">
        <title>A chromosome-level genome assembly of the Chinese tupelo Nyssa sinensis.</title>
        <authorList>
            <person name="Yang X."/>
            <person name="Kang M."/>
            <person name="Yang Y."/>
            <person name="Xiong H."/>
            <person name="Wang M."/>
            <person name="Zhang Z."/>
            <person name="Wang Z."/>
            <person name="Wu H."/>
            <person name="Ma T."/>
            <person name="Liu J."/>
            <person name="Xi Z."/>
        </authorList>
    </citation>
    <scope>NUCLEOTIDE SEQUENCE [LARGE SCALE GENOMIC DNA]</scope>
    <source>
        <strain evidence="7">J267</strain>
        <tissue evidence="7">Leaf</tissue>
    </source>
</reference>
<evidence type="ECO:0008006" key="9">
    <source>
        <dbReference type="Google" id="ProtNLM"/>
    </source>
</evidence>
<evidence type="ECO:0000313" key="7">
    <source>
        <dbReference type="EMBL" id="KAA8547313.1"/>
    </source>
</evidence>
<dbReference type="Pfam" id="PF12624">
    <property type="entry name" value="VPS13_N"/>
    <property type="match status" value="1"/>
</dbReference>
<evidence type="ECO:0000256" key="1">
    <source>
        <dbReference type="ARBA" id="ARBA00006545"/>
    </source>
</evidence>
<evidence type="ECO:0000259" key="4">
    <source>
        <dbReference type="Pfam" id="PF12624"/>
    </source>
</evidence>
<evidence type="ECO:0000313" key="8">
    <source>
        <dbReference type="Proteomes" id="UP000325577"/>
    </source>
</evidence>
<protein>
    <recommendedName>
        <fullName evidence="9">PH domain-containing protein</fullName>
    </recommendedName>
</protein>
<comment type="similarity">
    <text evidence="1">Belongs to the VPS13 family.</text>
</comment>